<accession>A0A2M9G437</accession>
<dbReference type="AlphaFoldDB" id="A0A2M9G437"/>
<reference evidence="3 5" key="1">
    <citation type="submission" date="2017-11" db="EMBL/GenBank/DDBJ databases">
        <title>Draft genome sequence of Rhizobiales bacterium SY3-13.</title>
        <authorList>
            <person name="Sun C."/>
        </authorList>
    </citation>
    <scope>NUCLEOTIDE SEQUENCE [LARGE SCALE GENOMIC DNA]</scope>
    <source>
        <strain evidence="3 5">SY3-13</strain>
    </source>
</reference>
<keyword evidence="5" id="KW-1185">Reference proteome</keyword>
<proteinExistence type="predicted"/>
<name>A0A2M9G437_9PROT</name>
<feature type="domain" description="TIR" evidence="1">
    <location>
        <begin position="13"/>
        <end position="116"/>
    </location>
</feature>
<dbReference type="InterPro" id="IPR035897">
    <property type="entry name" value="Toll_tir_struct_dom_sf"/>
</dbReference>
<evidence type="ECO:0000313" key="5">
    <source>
        <dbReference type="Proteomes" id="UP000229498"/>
    </source>
</evidence>
<dbReference type="SUPFAM" id="SSF52200">
    <property type="entry name" value="Toll/Interleukin receptor TIR domain"/>
    <property type="match status" value="1"/>
</dbReference>
<evidence type="ECO:0000313" key="3">
    <source>
        <dbReference type="EMBL" id="PJK30489.1"/>
    </source>
</evidence>
<protein>
    <recommendedName>
        <fullName evidence="1">TIR domain-containing protein</fullName>
    </recommendedName>
</protein>
<evidence type="ECO:0000259" key="1">
    <source>
        <dbReference type="Pfam" id="PF13676"/>
    </source>
</evidence>
<dbReference type="EMBL" id="PHIG01000025">
    <property type="protein sequence ID" value="PJK30489.1"/>
    <property type="molecule type" value="Genomic_DNA"/>
</dbReference>
<dbReference type="Gene3D" id="3.40.50.10140">
    <property type="entry name" value="Toll/interleukin-1 receptor homology (TIR) domain"/>
    <property type="match status" value="1"/>
</dbReference>
<dbReference type="RefSeq" id="WP_109792131.1">
    <property type="nucleotide sequence ID" value="NZ_PHIG01000018.1"/>
</dbReference>
<dbReference type="InterPro" id="IPR000157">
    <property type="entry name" value="TIR_dom"/>
</dbReference>
<organism evidence="3 5">
    <name type="scientific">Minwuia thermotolerans</name>
    <dbReference type="NCBI Taxonomy" id="2056226"/>
    <lineage>
        <taxon>Bacteria</taxon>
        <taxon>Pseudomonadati</taxon>
        <taxon>Pseudomonadota</taxon>
        <taxon>Alphaproteobacteria</taxon>
        <taxon>Minwuiales</taxon>
        <taxon>Minwuiaceae</taxon>
        <taxon>Minwuia</taxon>
    </lineage>
</organism>
<dbReference type="EMBL" id="PHIG01000033">
    <property type="protein sequence ID" value="PJK29326.1"/>
    <property type="molecule type" value="Genomic_DNA"/>
</dbReference>
<gene>
    <name evidence="4" type="ORF">CVT23_04915</name>
    <name evidence="3" type="ORF">CVT23_05965</name>
    <name evidence="2" type="ORF">CVT23_12030</name>
</gene>
<evidence type="ECO:0000313" key="2">
    <source>
        <dbReference type="EMBL" id="PJK29326.1"/>
    </source>
</evidence>
<comment type="caution">
    <text evidence="3">The sequence shown here is derived from an EMBL/GenBank/DDBJ whole genome shotgun (WGS) entry which is preliminary data.</text>
</comment>
<dbReference type="GO" id="GO:0007165">
    <property type="term" value="P:signal transduction"/>
    <property type="evidence" value="ECO:0007669"/>
    <property type="project" value="InterPro"/>
</dbReference>
<dbReference type="EMBL" id="PHIG01000018">
    <property type="protein sequence ID" value="PJK30712.1"/>
    <property type="molecule type" value="Genomic_DNA"/>
</dbReference>
<sequence>MAGIMAETEYDLFLSFARNSAEADSISDLAFRLQREVYGVGLKNVHIWVDRSEDPAAEAWERACAGENDGSAVLLAFITPAWFSDPLCRLEAQLFQSFERQLGRKDLILPVRFLPTRDIEFPRTSAHPKLAADLVSRWLLRVDDMAAEEANGFRGSAERLALLLKGQLGQQDREPARYGQATYGKSSFGRARLGQARWRSAEELNEEKAAKPRLEEPQLRAPDLPREDLRALSVEEGATKIEEWFLRNYEPPEMGTPRNDGEYNYIWGGPYETIDVIEQYFDDVATWEQMERAALELDRYSFEWAPHGARIRPSDDDTWQNRQTKWEEETRPWNDERFSAAKAHQDMLQRIEQLEAALEKIGQGPAGMGHNQPPEPIPDELPITRAEFEQLSHDVAHLKSLPAQPDRDQLTEVKAIQDRTESLGRRIAGWILKKADRFVDATVIVAGTKAGSEILGIAPALLEVGQTIWTWLTTLGWRL</sequence>
<dbReference type="OrthoDB" id="7597224at2"/>
<dbReference type="Pfam" id="PF13676">
    <property type="entry name" value="TIR_2"/>
    <property type="match status" value="1"/>
</dbReference>
<dbReference type="Proteomes" id="UP000229498">
    <property type="component" value="Unassembled WGS sequence"/>
</dbReference>
<evidence type="ECO:0000313" key="4">
    <source>
        <dbReference type="EMBL" id="PJK30712.1"/>
    </source>
</evidence>